<dbReference type="EMBL" id="JXRP01000019">
    <property type="protein sequence ID" value="KIL44211.1"/>
    <property type="molecule type" value="Genomic_DNA"/>
</dbReference>
<feature type="transmembrane region" description="Helical" evidence="1">
    <location>
        <begin position="6"/>
        <end position="26"/>
    </location>
</feature>
<keyword evidence="1" id="KW-1133">Transmembrane helix</keyword>
<dbReference type="STRING" id="889306.KP78_31750"/>
<dbReference type="Pfam" id="PF10966">
    <property type="entry name" value="DUF2768"/>
    <property type="match status" value="1"/>
</dbReference>
<dbReference type="OrthoDB" id="2476435at2"/>
<sequence>MSALMKMWISFGSMGFMFLAILAIFFSRYKISNRFFKFITALIAYILMFLAGIIMLFVVLSGPTL</sequence>
<gene>
    <name evidence="2" type="ORF">KP78_31750</name>
</gene>
<evidence type="ECO:0000313" key="3">
    <source>
        <dbReference type="Proteomes" id="UP000031938"/>
    </source>
</evidence>
<proteinExistence type="predicted"/>
<reference evidence="2 3" key="1">
    <citation type="submission" date="2015-01" db="EMBL/GenBank/DDBJ databases">
        <title>Genome sequencing of Jeotgalibacillus soli.</title>
        <authorList>
            <person name="Goh K.M."/>
            <person name="Chan K.-G."/>
            <person name="Yaakop A.S."/>
            <person name="Ee R."/>
            <person name="Gan H.M."/>
            <person name="Chan C.S."/>
        </authorList>
    </citation>
    <scope>NUCLEOTIDE SEQUENCE [LARGE SCALE GENOMIC DNA]</scope>
    <source>
        <strain evidence="2 3">P9</strain>
    </source>
</reference>
<dbReference type="PATRIC" id="fig|889306.3.peg.3189"/>
<keyword evidence="3" id="KW-1185">Reference proteome</keyword>
<evidence type="ECO:0008006" key="4">
    <source>
        <dbReference type="Google" id="ProtNLM"/>
    </source>
</evidence>
<evidence type="ECO:0000313" key="2">
    <source>
        <dbReference type="EMBL" id="KIL44211.1"/>
    </source>
</evidence>
<evidence type="ECO:0000256" key="1">
    <source>
        <dbReference type="SAM" id="Phobius"/>
    </source>
</evidence>
<name>A0A0C2VI78_9BACL</name>
<feature type="transmembrane region" description="Helical" evidence="1">
    <location>
        <begin position="38"/>
        <end position="60"/>
    </location>
</feature>
<keyword evidence="1" id="KW-0472">Membrane</keyword>
<dbReference type="RefSeq" id="WP_041090118.1">
    <property type="nucleotide sequence ID" value="NZ_JXRP01000019.1"/>
</dbReference>
<keyword evidence="1" id="KW-0812">Transmembrane</keyword>
<dbReference type="InterPro" id="IPR020076">
    <property type="entry name" value="DUF2768"/>
</dbReference>
<comment type="caution">
    <text evidence="2">The sequence shown here is derived from an EMBL/GenBank/DDBJ whole genome shotgun (WGS) entry which is preliminary data.</text>
</comment>
<accession>A0A0C2VI78</accession>
<dbReference type="AlphaFoldDB" id="A0A0C2VI78"/>
<organism evidence="2 3">
    <name type="scientific">Jeotgalibacillus soli</name>
    <dbReference type="NCBI Taxonomy" id="889306"/>
    <lineage>
        <taxon>Bacteria</taxon>
        <taxon>Bacillati</taxon>
        <taxon>Bacillota</taxon>
        <taxon>Bacilli</taxon>
        <taxon>Bacillales</taxon>
        <taxon>Caryophanaceae</taxon>
        <taxon>Jeotgalibacillus</taxon>
    </lineage>
</organism>
<protein>
    <recommendedName>
        <fullName evidence="4">NAD(FAD)-dependent dehydrogenase</fullName>
    </recommendedName>
</protein>
<dbReference type="Proteomes" id="UP000031938">
    <property type="component" value="Unassembled WGS sequence"/>
</dbReference>